<organism evidence="6 8">
    <name type="scientific">Xiamenia xianingshaonis</name>
    <dbReference type="NCBI Taxonomy" id="2682776"/>
    <lineage>
        <taxon>Bacteria</taxon>
        <taxon>Bacillati</taxon>
        <taxon>Actinomycetota</taxon>
        <taxon>Coriobacteriia</taxon>
        <taxon>Eggerthellales</taxon>
        <taxon>Eggerthellaceae</taxon>
        <taxon>Xiamenia</taxon>
    </lineage>
</organism>
<evidence type="ECO:0000313" key="6">
    <source>
        <dbReference type="EMBL" id="QTU84021.1"/>
    </source>
</evidence>
<dbReference type="Proteomes" id="UP000671910">
    <property type="component" value="Chromosome"/>
</dbReference>
<name>A0A9E6SU20_9ACTN</name>
<evidence type="ECO:0000313" key="7">
    <source>
        <dbReference type="Proteomes" id="UP000636394"/>
    </source>
</evidence>
<dbReference type="InterPro" id="IPR045304">
    <property type="entry name" value="LbH_SAT"/>
</dbReference>
<evidence type="ECO:0000256" key="4">
    <source>
        <dbReference type="ARBA" id="ARBA00023315"/>
    </source>
</evidence>
<evidence type="ECO:0000313" key="5">
    <source>
        <dbReference type="EMBL" id="NHM14960.1"/>
    </source>
</evidence>
<reference evidence="6" key="2">
    <citation type="submission" date="2021-04" db="EMBL/GenBank/DDBJ databases">
        <title>Novel species in family Eggerthellaceae.</title>
        <authorList>
            <person name="Zhang G."/>
        </authorList>
    </citation>
    <scope>NUCLEOTIDE SEQUENCE</scope>
    <source>
        <strain evidence="6">Zg-886</strain>
    </source>
</reference>
<dbReference type="CDD" id="cd03354">
    <property type="entry name" value="LbH_SAT"/>
    <property type="match status" value="1"/>
</dbReference>
<dbReference type="Proteomes" id="UP000636394">
    <property type="component" value="Unassembled WGS sequence"/>
</dbReference>
<comment type="pathway">
    <text evidence="1">Amino-acid biosynthesis; L-cysteine biosynthesis; L-cysteine from L-serine: step 1/2.</text>
</comment>
<keyword evidence="3" id="KW-0808">Transferase</keyword>
<evidence type="ECO:0000256" key="3">
    <source>
        <dbReference type="ARBA" id="ARBA00022679"/>
    </source>
</evidence>
<dbReference type="GO" id="GO:0016746">
    <property type="term" value="F:acyltransferase activity"/>
    <property type="evidence" value="ECO:0007669"/>
    <property type="project" value="UniProtKB-KW"/>
</dbReference>
<dbReference type="AlphaFoldDB" id="A0A9E6SU20"/>
<dbReference type="EMBL" id="WPCR01000016">
    <property type="protein sequence ID" value="NHM14960.1"/>
    <property type="molecule type" value="Genomic_DNA"/>
</dbReference>
<keyword evidence="7" id="KW-1185">Reference proteome</keyword>
<evidence type="ECO:0000313" key="8">
    <source>
        <dbReference type="Proteomes" id="UP000671910"/>
    </source>
</evidence>
<keyword evidence="2" id="KW-0028">Amino-acid biosynthesis</keyword>
<dbReference type="GO" id="GO:0008652">
    <property type="term" value="P:amino acid biosynthetic process"/>
    <property type="evidence" value="ECO:0007669"/>
    <property type="project" value="UniProtKB-KW"/>
</dbReference>
<proteinExistence type="predicted"/>
<dbReference type="Gene3D" id="1.10.3130.10">
    <property type="entry name" value="serine acetyltransferase, domain 1"/>
    <property type="match status" value="1"/>
</dbReference>
<dbReference type="Gene3D" id="2.160.10.10">
    <property type="entry name" value="Hexapeptide repeat proteins"/>
    <property type="match status" value="1"/>
</dbReference>
<keyword evidence="4" id="KW-0012">Acyltransferase</keyword>
<protein>
    <submittedName>
        <fullName evidence="6">Serine acetyltransferase</fullName>
    </submittedName>
</protein>
<reference evidence="5 7" key="1">
    <citation type="submission" date="2019-11" db="EMBL/GenBank/DDBJ databases">
        <title>Eggerthellaceae novel genus isolated from the rectal contents of marmort.</title>
        <authorList>
            <person name="Zhang G."/>
        </authorList>
    </citation>
    <scope>NUCLEOTIDE SEQUENCE [LARGE SCALE GENOMIC DNA]</scope>
    <source>
        <strain evidence="5">Zg-886</strain>
        <strain evidence="7">zg-886</strain>
    </source>
</reference>
<dbReference type="KEGG" id="ebz:J7S26_06560"/>
<dbReference type="InterPro" id="IPR011004">
    <property type="entry name" value="Trimer_LpxA-like_sf"/>
</dbReference>
<gene>
    <name evidence="5" type="ORF">GMI68_09380</name>
    <name evidence="6" type="ORF">J7S26_06560</name>
</gene>
<dbReference type="PANTHER" id="PTHR42811">
    <property type="entry name" value="SERINE ACETYLTRANSFERASE"/>
    <property type="match status" value="1"/>
</dbReference>
<dbReference type="SUPFAM" id="SSF51161">
    <property type="entry name" value="Trimeric LpxA-like enzymes"/>
    <property type="match status" value="1"/>
</dbReference>
<accession>A0A9E6SU20</accession>
<dbReference type="RefSeq" id="WP_165061496.1">
    <property type="nucleotide sequence ID" value="NZ_CP072829.1"/>
</dbReference>
<sequence>MFGDNLERIVSAIEKNYEADEIFFTKPGRRFPSRRSIEWVIKELRRVMFPGYFGEEMLSPQTSPAYFIGETLMQIERVLRDQLILALAYTAPERDLAQGDPCDGVMPPGVCERASEVCNVFFDALPDVQRVLLTDVQALFEGDPAAGSKEEVIFTYPGLYAIYVHRIAHVLYEQGVPIIPRVMTELAHSDTGIDIGAGAQIGEYFFIDHGTGVVIGETTTIGNNVKIYQGVTLGALSTRGGQRLAGVKRHPTIEDNVTIYSNASVLGGETVIGEGSVIAGSTFVTFSVPPHSRVSVKEQEITVRRPDERD</sequence>
<dbReference type="InterPro" id="IPR042122">
    <property type="entry name" value="Ser_AcTrfase_N_sf"/>
</dbReference>
<evidence type="ECO:0000256" key="1">
    <source>
        <dbReference type="ARBA" id="ARBA00004876"/>
    </source>
</evidence>
<dbReference type="EMBL" id="CP072829">
    <property type="protein sequence ID" value="QTU84021.1"/>
    <property type="molecule type" value="Genomic_DNA"/>
</dbReference>
<evidence type="ECO:0000256" key="2">
    <source>
        <dbReference type="ARBA" id="ARBA00022605"/>
    </source>
</evidence>